<evidence type="ECO:0000313" key="2">
    <source>
        <dbReference type="Proteomes" id="UP001303046"/>
    </source>
</evidence>
<dbReference type="Proteomes" id="UP001303046">
    <property type="component" value="Unassembled WGS sequence"/>
</dbReference>
<accession>A0ABR1DIJ5</accession>
<name>A0ABR1DIJ5_NECAM</name>
<comment type="caution">
    <text evidence="1">The sequence shown here is derived from an EMBL/GenBank/DDBJ whole genome shotgun (WGS) entry which is preliminary data.</text>
</comment>
<reference evidence="1 2" key="1">
    <citation type="submission" date="2023-08" db="EMBL/GenBank/DDBJ databases">
        <title>A Necator americanus chromosomal reference genome.</title>
        <authorList>
            <person name="Ilik V."/>
            <person name="Petrzelkova K.J."/>
            <person name="Pardy F."/>
            <person name="Fuh T."/>
            <person name="Niatou-Singa F.S."/>
            <person name="Gouil Q."/>
            <person name="Baker L."/>
            <person name="Ritchie M.E."/>
            <person name="Jex A.R."/>
            <person name="Gazzola D."/>
            <person name="Li H."/>
            <person name="Toshio Fujiwara R."/>
            <person name="Zhan B."/>
            <person name="Aroian R.V."/>
            <person name="Pafco B."/>
            <person name="Schwarz E.M."/>
        </authorList>
    </citation>
    <scope>NUCLEOTIDE SEQUENCE [LARGE SCALE GENOMIC DNA]</scope>
    <source>
        <strain evidence="1 2">Aroian</strain>
        <tissue evidence="1">Whole animal</tissue>
    </source>
</reference>
<gene>
    <name evidence="1" type="primary">Necator_chrIV.g15578</name>
    <name evidence="1" type="ORF">RB195_002283</name>
</gene>
<evidence type="ECO:0000313" key="1">
    <source>
        <dbReference type="EMBL" id="KAK6750192.1"/>
    </source>
</evidence>
<protein>
    <submittedName>
        <fullName evidence="1">Uncharacterized protein</fullName>
    </submittedName>
</protein>
<keyword evidence="2" id="KW-1185">Reference proteome</keyword>
<sequence>MVLAQVSGKVLAQDKALDMELLAPVVDMVLVQVAELLWAPESSLGKELELEHVLDMERELAVRAETVI</sequence>
<organism evidence="1 2">
    <name type="scientific">Necator americanus</name>
    <name type="common">Human hookworm</name>
    <dbReference type="NCBI Taxonomy" id="51031"/>
    <lineage>
        <taxon>Eukaryota</taxon>
        <taxon>Metazoa</taxon>
        <taxon>Ecdysozoa</taxon>
        <taxon>Nematoda</taxon>
        <taxon>Chromadorea</taxon>
        <taxon>Rhabditida</taxon>
        <taxon>Rhabditina</taxon>
        <taxon>Rhabditomorpha</taxon>
        <taxon>Strongyloidea</taxon>
        <taxon>Ancylostomatidae</taxon>
        <taxon>Bunostominae</taxon>
        <taxon>Necator</taxon>
    </lineage>
</organism>
<dbReference type="EMBL" id="JAVFWL010000004">
    <property type="protein sequence ID" value="KAK6750192.1"/>
    <property type="molecule type" value="Genomic_DNA"/>
</dbReference>
<proteinExistence type="predicted"/>